<evidence type="ECO:0000256" key="1">
    <source>
        <dbReference type="ARBA" id="ARBA00022603"/>
    </source>
</evidence>
<gene>
    <name evidence="4" type="ORF">FHX73_1152</name>
</gene>
<dbReference type="PANTHER" id="PTHR46429:SF1">
    <property type="entry name" value="23S RRNA (GUANOSINE-2'-O-)-METHYLTRANSFERASE RLMB"/>
    <property type="match status" value="1"/>
</dbReference>
<dbReference type="GO" id="GO:0005829">
    <property type="term" value="C:cytosol"/>
    <property type="evidence" value="ECO:0007669"/>
    <property type="project" value="TreeGrafter"/>
</dbReference>
<dbReference type="InterPro" id="IPR001537">
    <property type="entry name" value="SpoU_MeTrfase"/>
</dbReference>
<accession>A0A561UAA9</accession>
<keyword evidence="5" id="KW-1185">Reference proteome</keyword>
<evidence type="ECO:0000313" key="4">
    <source>
        <dbReference type="EMBL" id="TWF96288.1"/>
    </source>
</evidence>
<evidence type="ECO:0000313" key="5">
    <source>
        <dbReference type="Proteomes" id="UP000317940"/>
    </source>
</evidence>
<dbReference type="GO" id="GO:0003723">
    <property type="term" value="F:RNA binding"/>
    <property type="evidence" value="ECO:0007669"/>
    <property type="project" value="InterPro"/>
</dbReference>
<protein>
    <submittedName>
        <fullName evidence="4">tRNA (Guanosine-2'-O-)-methyltransferase</fullName>
    </submittedName>
</protein>
<dbReference type="OrthoDB" id="9785673at2"/>
<dbReference type="Pfam" id="PF00588">
    <property type="entry name" value="SpoU_methylase"/>
    <property type="match status" value="1"/>
</dbReference>
<dbReference type="RefSeq" id="WP_145902669.1">
    <property type="nucleotide sequence ID" value="NZ_BAAAMZ010000020.1"/>
</dbReference>
<dbReference type="InterPro" id="IPR004441">
    <property type="entry name" value="rRNA_MeTrfase_TrmH"/>
</dbReference>
<dbReference type="GO" id="GO:0008173">
    <property type="term" value="F:RNA methyltransferase activity"/>
    <property type="evidence" value="ECO:0007669"/>
    <property type="project" value="InterPro"/>
</dbReference>
<dbReference type="Gene3D" id="3.40.1280.10">
    <property type="match status" value="1"/>
</dbReference>
<dbReference type="AlphaFoldDB" id="A0A561UAA9"/>
<dbReference type="InterPro" id="IPR029026">
    <property type="entry name" value="tRNA_m1G_MTases_N"/>
</dbReference>
<evidence type="ECO:0000259" key="3">
    <source>
        <dbReference type="Pfam" id="PF00588"/>
    </source>
</evidence>
<dbReference type="PANTHER" id="PTHR46429">
    <property type="entry name" value="23S RRNA (GUANOSINE-2'-O-)-METHYLTRANSFERASE RLMB"/>
    <property type="match status" value="1"/>
</dbReference>
<sequence>MQQLGGTDLKRLHRTWRRRNENRLAVLLEHVESPFNVGSIVRTAAAMGAESLYLAGRTPDVQIAGVRKVSMGTDRYLSVQRFETFKEAAAKARADGYRLVALELADESVPLPAARLDSDVCLVVGHEDRGVSAEALNSCDAVVFVPQLGKVGSLNVATALAVGCYEVRRQGFDFADQPAEGADGTEGFDAE</sequence>
<keyword evidence="2 4" id="KW-0808">Transferase</keyword>
<organism evidence="4 5">
    <name type="scientific">Kitasatospora viridis</name>
    <dbReference type="NCBI Taxonomy" id="281105"/>
    <lineage>
        <taxon>Bacteria</taxon>
        <taxon>Bacillati</taxon>
        <taxon>Actinomycetota</taxon>
        <taxon>Actinomycetes</taxon>
        <taxon>Kitasatosporales</taxon>
        <taxon>Streptomycetaceae</taxon>
        <taxon>Kitasatospora</taxon>
    </lineage>
</organism>
<dbReference type="GO" id="GO:0006396">
    <property type="term" value="P:RNA processing"/>
    <property type="evidence" value="ECO:0007669"/>
    <property type="project" value="InterPro"/>
</dbReference>
<dbReference type="Proteomes" id="UP000317940">
    <property type="component" value="Unassembled WGS sequence"/>
</dbReference>
<name>A0A561UAA9_9ACTN</name>
<comment type="caution">
    <text evidence="4">The sequence shown here is derived from an EMBL/GenBank/DDBJ whole genome shotgun (WGS) entry which is preliminary data.</text>
</comment>
<dbReference type="InterPro" id="IPR029028">
    <property type="entry name" value="Alpha/beta_knot_MTases"/>
</dbReference>
<keyword evidence="1 4" id="KW-0489">Methyltransferase</keyword>
<dbReference type="GO" id="GO:0032259">
    <property type="term" value="P:methylation"/>
    <property type="evidence" value="ECO:0007669"/>
    <property type="project" value="UniProtKB-KW"/>
</dbReference>
<dbReference type="SUPFAM" id="SSF75217">
    <property type="entry name" value="alpha/beta knot"/>
    <property type="match status" value="1"/>
</dbReference>
<evidence type="ECO:0000256" key="2">
    <source>
        <dbReference type="ARBA" id="ARBA00022679"/>
    </source>
</evidence>
<dbReference type="EMBL" id="VIWT01000001">
    <property type="protein sequence ID" value="TWF96288.1"/>
    <property type="molecule type" value="Genomic_DNA"/>
</dbReference>
<feature type="domain" description="tRNA/rRNA methyltransferase SpoU type" evidence="3">
    <location>
        <begin position="24"/>
        <end position="165"/>
    </location>
</feature>
<reference evidence="4 5" key="1">
    <citation type="submission" date="2019-06" db="EMBL/GenBank/DDBJ databases">
        <title>Sequencing the genomes of 1000 actinobacteria strains.</title>
        <authorList>
            <person name="Klenk H.-P."/>
        </authorList>
    </citation>
    <scope>NUCLEOTIDE SEQUENCE [LARGE SCALE GENOMIC DNA]</scope>
    <source>
        <strain evidence="4 5">DSM 44826</strain>
    </source>
</reference>
<proteinExistence type="predicted"/>